<keyword evidence="4" id="KW-0808">Transferase</keyword>
<dbReference type="InterPro" id="IPR004105">
    <property type="entry name" value="CheA-like_dim"/>
</dbReference>
<evidence type="ECO:0000313" key="14">
    <source>
        <dbReference type="EMBL" id="VEP18587.1"/>
    </source>
</evidence>
<dbReference type="Proteomes" id="UP000320055">
    <property type="component" value="Unassembled WGS sequence"/>
</dbReference>
<evidence type="ECO:0000259" key="12">
    <source>
        <dbReference type="PROSITE" id="PS50851"/>
    </source>
</evidence>
<comment type="catalytic activity">
    <reaction evidence="1">
        <text>ATP + protein L-histidine = ADP + protein N-phospho-L-histidine.</text>
        <dbReference type="EC" id="2.7.13.3"/>
    </reaction>
</comment>
<dbReference type="SMART" id="SM00448">
    <property type="entry name" value="REC"/>
    <property type="match status" value="1"/>
</dbReference>
<dbReference type="InterPro" id="IPR002545">
    <property type="entry name" value="CheW-lke_dom"/>
</dbReference>
<dbReference type="SMART" id="SM00073">
    <property type="entry name" value="HPT"/>
    <property type="match status" value="1"/>
</dbReference>
<dbReference type="Pfam" id="PF02518">
    <property type="entry name" value="HATPase_c"/>
    <property type="match status" value="1"/>
</dbReference>
<evidence type="ECO:0000259" key="10">
    <source>
        <dbReference type="PROSITE" id="PS50109"/>
    </source>
</evidence>
<dbReference type="SMART" id="SM01231">
    <property type="entry name" value="H-kinase_dim"/>
    <property type="match status" value="1"/>
</dbReference>
<dbReference type="RefSeq" id="WP_144867961.1">
    <property type="nucleotide sequence ID" value="NZ_LR213840.1"/>
</dbReference>
<dbReference type="SMART" id="SM00387">
    <property type="entry name" value="HATPase_c"/>
    <property type="match status" value="1"/>
</dbReference>
<dbReference type="SUPFAM" id="SSF50341">
    <property type="entry name" value="CheW-like"/>
    <property type="match status" value="1"/>
</dbReference>
<evidence type="ECO:0000259" key="13">
    <source>
        <dbReference type="PROSITE" id="PS50894"/>
    </source>
</evidence>
<dbReference type="CDD" id="cd00088">
    <property type="entry name" value="HPT"/>
    <property type="match status" value="1"/>
</dbReference>
<proteinExistence type="predicted"/>
<keyword evidence="6" id="KW-0902">Two-component regulatory system</keyword>
<dbReference type="Gene3D" id="3.30.565.10">
    <property type="entry name" value="Histidine kinase-like ATPase, C-terminal domain"/>
    <property type="match status" value="1"/>
</dbReference>
<feature type="modified residue" description="4-aspartylphosphate" evidence="8">
    <location>
        <position position="961"/>
    </location>
</feature>
<gene>
    <name evidence="14" type="ORF">H1P_820014</name>
</gene>
<dbReference type="Pfam" id="PF00072">
    <property type="entry name" value="Response_reg"/>
    <property type="match status" value="1"/>
</dbReference>
<name>A0A563W4L4_9CYAN</name>
<evidence type="ECO:0000259" key="11">
    <source>
        <dbReference type="PROSITE" id="PS50110"/>
    </source>
</evidence>
<dbReference type="InterPro" id="IPR036641">
    <property type="entry name" value="HPT_dom_sf"/>
</dbReference>
<feature type="compositionally biased region" description="Polar residues" evidence="9">
    <location>
        <begin position="462"/>
        <end position="480"/>
    </location>
</feature>
<dbReference type="InterPro" id="IPR036061">
    <property type="entry name" value="CheW-like_dom_sf"/>
</dbReference>
<dbReference type="PANTHER" id="PTHR43395">
    <property type="entry name" value="SENSOR HISTIDINE KINASE CHEA"/>
    <property type="match status" value="1"/>
</dbReference>
<feature type="domain" description="HPt" evidence="13">
    <location>
        <begin position="2"/>
        <end position="107"/>
    </location>
</feature>
<evidence type="ECO:0000256" key="5">
    <source>
        <dbReference type="ARBA" id="ARBA00022777"/>
    </source>
</evidence>
<keyword evidence="15" id="KW-1185">Reference proteome</keyword>
<evidence type="ECO:0000256" key="4">
    <source>
        <dbReference type="ARBA" id="ARBA00022679"/>
    </source>
</evidence>
<dbReference type="Pfam" id="PF01627">
    <property type="entry name" value="Hpt"/>
    <property type="match status" value="1"/>
</dbReference>
<dbReference type="EMBL" id="CAACVJ010000690">
    <property type="protein sequence ID" value="VEP18587.1"/>
    <property type="molecule type" value="Genomic_DNA"/>
</dbReference>
<feature type="domain" description="Histidine kinase" evidence="10">
    <location>
        <begin position="499"/>
        <end position="733"/>
    </location>
</feature>
<dbReference type="GO" id="GO:0000155">
    <property type="term" value="F:phosphorelay sensor kinase activity"/>
    <property type="evidence" value="ECO:0007669"/>
    <property type="project" value="InterPro"/>
</dbReference>
<feature type="modified residue" description="Phosphohistidine" evidence="7">
    <location>
        <position position="49"/>
    </location>
</feature>
<evidence type="ECO:0000256" key="9">
    <source>
        <dbReference type="SAM" id="MobiDB-lite"/>
    </source>
</evidence>
<dbReference type="PROSITE" id="PS50851">
    <property type="entry name" value="CHEW"/>
    <property type="match status" value="1"/>
</dbReference>
<reference evidence="14 15" key="1">
    <citation type="submission" date="2019-01" db="EMBL/GenBank/DDBJ databases">
        <authorList>
            <person name="Brito A."/>
        </authorList>
    </citation>
    <scope>NUCLEOTIDE SEQUENCE [LARGE SCALE GENOMIC DNA]</scope>
    <source>
        <strain evidence="14">1</strain>
    </source>
</reference>
<dbReference type="InterPro" id="IPR001789">
    <property type="entry name" value="Sig_transdc_resp-reg_receiver"/>
</dbReference>
<dbReference type="CDD" id="cd16916">
    <property type="entry name" value="HATPase_CheA-like"/>
    <property type="match status" value="1"/>
</dbReference>
<dbReference type="PROSITE" id="PS50109">
    <property type="entry name" value="HIS_KIN"/>
    <property type="match status" value="1"/>
</dbReference>
<dbReference type="Gene3D" id="2.30.30.40">
    <property type="entry name" value="SH3 Domains"/>
    <property type="match status" value="1"/>
</dbReference>
<evidence type="ECO:0000256" key="3">
    <source>
        <dbReference type="ARBA" id="ARBA00022553"/>
    </source>
</evidence>
<dbReference type="InterPro" id="IPR003594">
    <property type="entry name" value="HATPase_dom"/>
</dbReference>
<evidence type="ECO:0000256" key="2">
    <source>
        <dbReference type="ARBA" id="ARBA00012438"/>
    </source>
</evidence>
<dbReference type="SUPFAM" id="SSF55874">
    <property type="entry name" value="ATPase domain of HSP90 chaperone/DNA topoisomerase II/histidine kinase"/>
    <property type="match status" value="1"/>
</dbReference>
<dbReference type="OrthoDB" id="291966at2"/>
<sequence>MSDDKELQVRLQFLEEAGEYLDNIESGLLGLGSNQVNPQQMDGVLRAAHSIKGGAAMMGFESLSHLAHRLEDFFKILKVGKSKAVDSSLETLLLSTVDFLRQIIVVNRQQQQVNSQWLKTTVETVFKQLHDRLGDPQPEDAAALLSAEMGEDMSTLIFETEVEELLSQLENKLEKLEPHSLLEELKLSAQELGGLGEILELPAFFSLCQSVIDLVESSPEKVNSIAQTAIQEWRRSQALVLIGQTEVLPETLELDEDDVFFSDSSLDADALIEELPDSTDLASLLGGDELEQEALDIFSSLDEMIPEELSTAELEAIDLSALDLEEIDMDIPAAVPVAEFSVEEITPEYSISAEPDNSVANYPTPSISPTTFSTTSSGEMAANDDNAVVNKTIRVSVKQLEYLSDLFGEVAIERNGLGLRLTSLRNLVNLLSQRIKTLEQSNFSLRIAYDKVATETVTTRPSESIAVNSASHSLQPSAENSSEEYFDSLEMDSYSDIHLLSQEVMETVVQIQEVTKDIEINLEDTEKNSRELNRTTKHMQSTLTKVRMRPLSDLLNRFPRALRDLELQYGKKAQLRVRGASTLVERSIVEILNDPLLHLFRNAFDHGIEPPAIRKAAGKSEQGTITITASHRGNQTVITMGDDGEGINLEKIKTKALSMGVSREDLVNAKEADLLDLIFEPGFSTAQAVTDLSGRGVGMDVVKTNIEEINGKIQVNTELGVGTTFTITVPFTLSVVRVLLVESNGMLLAFPTSIVEEMLVLDPDTILEAAGQEVLNWDGFIVRLIRLHQWLNLPDFASGSPVELEETPTIEQSTVLMIAQNNDLVGIQVDRYWREQEVTIRSVEGKMALPPGFTGCTVLGNGRVVPLVDAISLLSWIENDRQASATSSYSLKIGNSDSSEKPGKPAATKKTIMVVDDSINVRRFLALTLEKANYRVEQAKDGQDAIDKLQAGVSPQAVICDIEMPRLDGFGFLSRVRTLRQHKNLPVIMLTSRSGDKHRKLAMSLGATEYFSKPFKENTLLSTLKKLILR</sequence>
<feature type="domain" description="CheW-like" evidence="12">
    <location>
        <begin position="735"/>
        <end position="879"/>
    </location>
</feature>
<evidence type="ECO:0000256" key="6">
    <source>
        <dbReference type="ARBA" id="ARBA00023012"/>
    </source>
</evidence>
<dbReference type="PANTHER" id="PTHR43395:SF1">
    <property type="entry name" value="CHEMOTAXIS PROTEIN CHEA"/>
    <property type="match status" value="1"/>
</dbReference>
<dbReference type="SUPFAM" id="SSF47226">
    <property type="entry name" value="Histidine-containing phosphotransfer domain, HPT domain"/>
    <property type="match status" value="1"/>
</dbReference>
<dbReference type="PROSITE" id="PS50894">
    <property type="entry name" value="HPT"/>
    <property type="match status" value="1"/>
</dbReference>
<feature type="region of interest" description="Disordered" evidence="9">
    <location>
        <begin position="462"/>
        <end position="481"/>
    </location>
</feature>
<dbReference type="InterPro" id="IPR005467">
    <property type="entry name" value="His_kinase_dom"/>
</dbReference>
<dbReference type="PROSITE" id="PS50110">
    <property type="entry name" value="RESPONSE_REGULATORY"/>
    <property type="match status" value="1"/>
</dbReference>
<dbReference type="EC" id="2.7.13.3" evidence="2"/>
<dbReference type="SMART" id="SM00260">
    <property type="entry name" value="CheW"/>
    <property type="match status" value="1"/>
</dbReference>
<dbReference type="PRINTS" id="PR00344">
    <property type="entry name" value="BCTRLSENSOR"/>
</dbReference>
<evidence type="ECO:0000313" key="15">
    <source>
        <dbReference type="Proteomes" id="UP000320055"/>
    </source>
</evidence>
<evidence type="ECO:0000256" key="1">
    <source>
        <dbReference type="ARBA" id="ARBA00000085"/>
    </source>
</evidence>
<evidence type="ECO:0000256" key="8">
    <source>
        <dbReference type="PROSITE-ProRule" id="PRU00169"/>
    </source>
</evidence>
<accession>A0A563W4L4</accession>
<dbReference type="Pfam" id="PF01584">
    <property type="entry name" value="CheW"/>
    <property type="match status" value="1"/>
</dbReference>
<dbReference type="GO" id="GO:0005737">
    <property type="term" value="C:cytoplasm"/>
    <property type="evidence" value="ECO:0007669"/>
    <property type="project" value="InterPro"/>
</dbReference>
<dbReference type="InterPro" id="IPR036890">
    <property type="entry name" value="HATPase_C_sf"/>
</dbReference>
<dbReference type="Gene3D" id="3.40.50.2300">
    <property type="match status" value="1"/>
</dbReference>
<dbReference type="InterPro" id="IPR004358">
    <property type="entry name" value="Sig_transdc_His_kin-like_C"/>
</dbReference>
<dbReference type="SUPFAM" id="SSF52172">
    <property type="entry name" value="CheY-like"/>
    <property type="match status" value="1"/>
</dbReference>
<dbReference type="InterPro" id="IPR011006">
    <property type="entry name" value="CheY-like_superfamily"/>
</dbReference>
<dbReference type="FunFam" id="3.30.565.10:FF:000016">
    <property type="entry name" value="Chemotaxis protein CheA, putative"/>
    <property type="match status" value="1"/>
</dbReference>
<dbReference type="AlphaFoldDB" id="A0A563W4L4"/>
<protein>
    <recommendedName>
        <fullName evidence="2">histidine kinase</fullName>
        <ecNumber evidence="2">2.7.13.3</ecNumber>
    </recommendedName>
</protein>
<feature type="domain" description="Response regulatory" evidence="11">
    <location>
        <begin position="911"/>
        <end position="1028"/>
    </location>
</feature>
<dbReference type="InterPro" id="IPR008207">
    <property type="entry name" value="Sig_transdc_His_kin_Hpt_dom"/>
</dbReference>
<keyword evidence="3 8" id="KW-0597">Phosphoprotein</keyword>
<dbReference type="InterPro" id="IPR051315">
    <property type="entry name" value="Bact_Chemotaxis_CheA"/>
</dbReference>
<organism evidence="14 15">
    <name type="scientific">Hyella patelloides LEGE 07179</name>
    <dbReference type="NCBI Taxonomy" id="945734"/>
    <lineage>
        <taxon>Bacteria</taxon>
        <taxon>Bacillati</taxon>
        <taxon>Cyanobacteriota</taxon>
        <taxon>Cyanophyceae</taxon>
        <taxon>Pleurocapsales</taxon>
        <taxon>Hyellaceae</taxon>
        <taxon>Hyella</taxon>
    </lineage>
</organism>
<dbReference type="GO" id="GO:0006935">
    <property type="term" value="P:chemotaxis"/>
    <property type="evidence" value="ECO:0007669"/>
    <property type="project" value="InterPro"/>
</dbReference>
<dbReference type="Gene3D" id="1.20.120.160">
    <property type="entry name" value="HPT domain"/>
    <property type="match status" value="1"/>
</dbReference>
<keyword evidence="5 14" id="KW-0418">Kinase</keyword>
<evidence type="ECO:0000256" key="7">
    <source>
        <dbReference type="PROSITE-ProRule" id="PRU00110"/>
    </source>
</evidence>